<reference evidence="1" key="1">
    <citation type="submission" date="2020-05" db="EMBL/GenBank/DDBJ databases">
        <title>Large-scale comparative analyses of tick genomes elucidate their genetic diversity and vector capacities.</title>
        <authorList>
            <person name="Jia N."/>
            <person name="Wang J."/>
            <person name="Shi W."/>
            <person name="Du L."/>
            <person name="Sun Y."/>
            <person name="Zhan W."/>
            <person name="Jiang J."/>
            <person name="Wang Q."/>
            <person name="Zhang B."/>
            <person name="Ji P."/>
            <person name="Sakyi L.B."/>
            <person name="Cui X."/>
            <person name="Yuan T."/>
            <person name="Jiang B."/>
            <person name="Yang W."/>
            <person name="Lam T.T.-Y."/>
            <person name="Chang Q."/>
            <person name="Ding S."/>
            <person name="Wang X."/>
            <person name="Zhu J."/>
            <person name="Ruan X."/>
            <person name="Zhao L."/>
            <person name="Wei J."/>
            <person name="Que T."/>
            <person name="Du C."/>
            <person name="Cheng J."/>
            <person name="Dai P."/>
            <person name="Han X."/>
            <person name="Huang E."/>
            <person name="Gao Y."/>
            <person name="Liu J."/>
            <person name="Shao H."/>
            <person name="Ye R."/>
            <person name="Li L."/>
            <person name="Wei W."/>
            <person name="Wang X."/>
            <person name="Wang C."/>
            <person name="Yang T."/>
            <person name="Huo Q."/>
            <person name="Li W."/>
            <person name="Guo W."/>
            <person name="Chen H."/>
            <person name="Zhou L."/>
            <person name="Ni X."/>
            <person name="Tian J."/>
            <person name="Zhou Y."/>
            <person name="Sheng Y."/>
            <person name="Liu T."/>
            <person name="Pan Y."/>
            <person name="Xia L."/>
            <person name="Li J."/>
            <person name="Zhao F."/>
            <person name="Cao W."/>
        </authorList>
    </citation>
    <scope>NUCLEOTIDE SEQUENCE</scope>
    <source>
        <strain evidence="1">Dsil-2018</strain>
    </source>
</reference>
<comment type="caution">
    <text evidence="1">The sequence shown here is derived from an EMBL/GenBank/DDBJ whole genome shotgun (WGS) entry which is preliminary data.</text>
</comment>
<sequence length="300" mass="33034">MKGAVISVALLVLSMAIASQAIGCANPAPFKGRWVIGVDGKECVALVKEKCKGLRRFTTHRWRRGKHVRSNCARVPRWSAIATFLDGNSLSEFASAADESRQVALAVQARKQPFDSSGSNFKVTTVHFSVVFDGRQRSSPLASYLAAIFPTARPQESLVLVGHHSLPPSSVPADIDQPSQAIGCANPAPFKGRWVIGVDNKECVALVKEKCTGLRQFTTHSWRRGKHVRSNCASVPRWSAIATFLDGNKYRGHAAIFESCASDGIWVYDQWNTAPVDRRKIRFGNSKPNYNGDNFYMIEL</sequence>
<dbReference type="EMBL" id="CM023471">
    <property type="protein sequence ID" value="KAH7967437.1"/>
    <property type="molecule type" value="Genomic_DNA"/>
</dbReference>
<keyword evidence="2" id="KW-1185">Reference proteome</keyword>
<evidence type="ECO:0000313" key="2">
    <source>
        <dbReference type="Proteomes" id="UP000821865"/>
    </source>
</evidence>
<name>A0ACB8DH71_DERSI</name>
<organism evidence="1 2">
    <name type="scientific">Dermacentor silvarum</name>
    <name type="common">Tick</name>
    <dbReference type="NCBI Taxonomy" id="543639"/>
    <lineage>
        <taxon>Eukaryota</taxon>
        <taxon>Metazoa</taxon>
        <taxon>Ecdysozoa</taxon>
        <taxon>Arthropoda</taxon>
        <taxon>Chelicerata</taxon>
        <taxon>Arachnida</taxon>
        <taxon>Acari</taxon>
        <taxon>Parasitiformes</taxon>
        <taxon>Ixodida</taxon>
        <taxon>Ixodoidea</taxon>
        <taxon>Ixodidae</taxon>
        <taxon>Rhipicephalinae</taxon>
        <taxon>Dermacentor</taxon>
    </lineage>
</organism>
<evidence type="ECO:0000313" key="1">
    <source>
        <dbReference type="EMBL" id="KAH7967437.1"/>
    </source>
</evidence>
<dbReference type="Proteomes" id="UP000821865">
    <property type="component" value="Chromosome 2"/>
</dbReference>
<accession>A0ACB8DH71</accession>
<gene>
    <name evidence="1" type="ORF">HPB49_024857</name>
</gene>
<proteinExistence type="predicted"/>
<protein>
    <submittedName>
        <fullName evidence="1">Uncharacterized protein</fullName>
    </submittedName>
</protein>